<dbReference type="CDD" id="cd05311">
    <property type="entry name" value="NAD_bind_2_malic_enz"/>
    <property type="match status" value="1"/>
</dbReference>
<sequence length="765" mass="84383">MGNQKQRREALIYHAKPQPGKIKIVPTKPYSTQRDLALAYSPGVAEPCLEIAKDKDNAYKYTSKGNLVAIISNGTAVLGLGNIGPEASKPVMEGKGLLFKIFADIDGIDIEVDTEDVDEFVQTVKMIAPTFGGINLEDIKAPEAFEIERRLKEELDIPVMHDDQHGTAIISAAALLNALELSEKKIEDARIVISGAGAAAVSCTKLYKAFGAKAENIVMLDSKGVIRKDAENLSASKKEFATDRKINTLAEAMVDADVFVGLSIANIVTAEMLESMAENPIVFAMANPDPEVDYDLAVKTRKDIIMATGRSDHPNQVNNVLGFPFIFRGALDVRATTINEEMKMAAVKALAELTKQPVPEQVNIAYGETRLTFGKEYIIPKPFDQRLISEIPPAVAKAAMDSGVAKNPIEDWDRYREELLQRSGNDNKVVRLLHNRAKMNKKRIVFAEADHLDVLKAAQIVHEEGIAEPILLGRKEIILELKKELDFDADIEIVDPTSKEFDEKHIRYATKFWESRKRSGTTLYSAKIRMRERNYFGAMMVLEGDADGMISGYSRAYPTVVKPIFEVIGRASNVKKVSTVNIMITDRGPLFLADTSINIDPNAEEIAEIAQNAANVASTFGFEPVLALLSYANFGSSSHPHAKKVREAVRILHESNPELVVDGEIQTDFALNKELLQSQFPFSKLAGKKVNTLIFPNLEAANITYKLLKELNQADSIGPIMVGLRRSVHILQLGASVDEMVNMTAVAVIDAQEREKRRKAKAQAK</sequence>
<gene>
    <name evidence="13" type="primary">maeB</name>
    <name evidence="13" type="ordered locus">zobellia_2375</name>
</gene>
<keyword evidence="10" id="KW-0521">NADP</keyword>
<dbReference type="PATRIC" id="fig|63186.3.peg.2337"/>
<dbReference type="InterPro" id="IPR012302">
    <property type="entry name" value="Malic_NAD-bd"/>
</dbReference>
<accession>G0LBZ8</accession>
<comment type="similarity">
    <text evidence="3">In the N-terminal section; belongs to the malic enzymes family.</text>
</comment>
<dbReference type="Pfam" id="PF01515">
    <property type="entry name" value="PTA_PTB"/>
    <property type="match status" value="1"/>
</dbReference>
<feature type="domain" description="Malic enzyme N-terminal" evidence="12">
    <location>
        <begin position="19"/>
        <end position="152"/>
    </location>
</feature>
<dbReference type="InterPro" id="IPR012301">
    <property type="entry name" value="Malic_N_dom"/>
</dbReference>
<keyword evidence="13" id="KW-0808">Transferase</keyword>
<evidence type="ECO:0000259" key="12">
    <source>
        <dbReference type="SMART" id="SM01274"/>
    </source>
</evidence>
<dbReference type="Gene3D" id="3.40.50.10950">
    <property type="match status" value="1"/>
</dbReference>
<feature type="active site" description="Proton acceptor" evidence="8">
    <location>
        <position position="95"/>
    </location>
</feature>
<dbReference type="EMBL" id="FP476056">
    <property type="protein sequence ID" value="CAZ96528.1"/>
    <property type="molecule type" value="Genomic_DNA"/>
</dbReference>
<dbReference type="GO" id="GO:0051287">
    <property type="term" value="F:NAD binding"/>
    <property type="evidence" value="ECO:0007669"/>
    <property type="project" value="InterPro"/>
</dbReference>
<keyword evidence="5 9" id="KW-0479">Metal-binding</keyword>
<dbReference type="AlphaFoldDB" id="G0LBZ8"/>
<evidence type="ECO:0000256" key="5">
    <source>
        <dbReference type="ARBA" id="ARBA00022723"/>
    </source>
</evidence>
<name>G0LBZ8_ZOBGA</name>
<dbReference type="SUPFAM" id="SSF53223">
    <property type="entry name" value="Aminoacid dehydrogenase-like, N-terminal domain"/>
    <property type="match status" value="1"/>
</dbReference>
<dbReference type="PANTHER" id="PTHR43237:SF4">
    <property type="entry name" value="NADP-DEPENDENT MALIC ENZYME"/>
    <property type="match status" value="1"/>
</dbReference>
<reference evidence="14" key="1">
    <citation type="submission" date="2009-07" db="EMBL/GenBank/DDBJ databases">
        <title>Complete genome sequence of Zobellia galactanivorans Dsij.</title>
        <authorList>
            <consortium name="Genoscope - CEA"/>
        </authorList>
    </citation>
    <scope>NUCLEOTIDE SEQUENCE [LARGE SCALE GENOMIC DNA]</scope>
    <source>
        <strain evidence="14">DSM 12802 / CCUG 47099 / CIP 106680 / NCIMB 13871 / Dsij</strain>
    </source>
</reference>
<dbReference type="InterPro" id="IPR042112">
    <property type="entry name" value="P_AcTrfase_dom2"/>
</dbReference>
<dbReference type="FunFam" id="3.40.50.720:FF:000095">
    <property type="entry name" value="NADP-dependent malic enzyme"/>
    <property type="match status" value="1"/>
</dbReference>
<protein>
    <submittedName>
        <fullName evidence="13">NADP-dependent malate dehydrogenase / Phosphate acetyl/butaryl transferase</fullName>
        <ecNumber evidence="13">1.1.1.40</ecNumber>
    </submittedName>
</protein>
<keyword evidence="7" id="KW-0511">Multifunctional enzyme</keyword>
<dbReference type="HOGENOM" id="CLU_012366_0_0_10"/>
<evidence type="ECO:0000256" key="1">
    <source>
        <dbReference type="ARBA" id="ARBA00001936"/>
    </source>
</evidence>
<comment type="cofactor">
    <cofactor evidence="1">
        <name>Mn(2+)</name>
        <dbReference type="ChEBI" id="CHEBI:29035"/>
    </cofactor>
</comment>
<dbReference type="Pfam" id="PF03949">
    <property type="entry name" value="Malic_M"/>
    <property type="match status" value="1"/>
</dbReference>
<keyword evidence="6 13" id="KW-0560">Oxidoreductase</keyword>
<dbReference type="GO" id="GO:0004473">
    <property type="term" value="F:malate dehydrogenase (decarboxylating) (NADP+) activity"/>
    <property type="evidence" value="ECO:0007669"/>
    <property type="project" value="UniProtKB-EC"/>
</dbReference>
<proteinExistence type="inferred from homology"/>
<dbReference type="OrthoDB" id="9805787at2"/>
<dbReference type="EC" id="1.1.1.40" evidence="13"/>
<dbReference type="GO" id="GO:0046872">
    <property type="term" value="F:metal ion binding"/>
    <property type="evidence" value="ECO:0007669"/>
    <property type="project" value="UniProtKB-KW"/>
</dbReference>
<evidence type="ECO:0000313" key="13">
    <source>
        <dbReference type="EMBL" id="CAZ96528.1"/>
    </source>
</evidence>
<dbReference type="Gene3D" id="3.40.50.10380">
    <property type="entry name" value="Malic enzyme, N-terminal domain"/>
    <property type="match status" value="1"/>
</dbReference>
<comment type="similarity">
    <text evidence="4">In the C-terminal section; belongs to the phosphate acetyltransferase and butyryltransferase family.</text>
</comment>
<dbReference type="SMART" id="SM01274">
    <property type="entry name" value="malic"/>
    <property type="match status" value="1"/>
</dbReference>
<dbReference type="GO" id="GO:0006108">
    <property type="term" value="P:malate metabolic process"/>
    <property type="evidence" value="ECO:0007669"/>
    <property type="project" value="InterPro"/>
</dbReference>
<evidence type="ECO:0000256" key="7">
    <source>
        <dbReference type="ARBA" id="ARBA00023268"/>
    </source>
</evidence>
<dbReference type="InterPro" id="IPR036291">
    <property type="entry name" value="NAD(P)-bd_dom_sf"/>
</dbReference>
<evidence type="ECO:0000256" key="2">
    <source>
        <dbReference type="ARBA" id="ARBA00001946"/>
    </source>
</evidence>
<feature type="binding site" evidence="9">
    <location>
        <position position="137"/>
    </location>
    <ligand>
        <name>a divalent metal cation</name>
        <dbReference type="ChEBI" id="CHEBI:60240"/>
    </ligand>
</feature>
<dbReference type="InterPro" id="IPR037062">
    <property type="entry name" value="Malic_N_dom_sf"/>
</dbReference>
<evidence type="ECO:0000256" key="9">
    <source>
        <dbReference type="PIRSR" id="PIRSR036684-2"/>
    </source>
</evidence>
<dbReference type="InterPro" id="IPR015884">
    <property type="entry name" value="Malic_enzyme_CS"/>
</dbReference>
<evidence type="ECO:0000256" key="6">
    <source>
        <dbReference type="ARBA" id="ARBA00023002"/>
    </source>
</evidence>
<dbReference type="SUPFAM" id="SSF51735">
    <property type="entry name" value="NAD(P)-binding Rossmann-fold domains"/>
    <property type="match status" value="1"/>
</dbReference>
<comment type="cofactor">
    <cofactor evidence="2">
        <name>Mg(2+)</name>
        <dbReference type="ChEBI" id="CHEBI:18420"/>
    </cofactor>
</comment>
<dbReference type="PANTHER" id="PTHR43237">
    <property type="entry name" value="NADP-DEPENDENT MALIC ENZYME"/>
    <property type="match status" value="1"/>
</dbReference>
<evidence type="ECO:0000259" key="11">
    <source>
        <dbReference type="SMART" id="SM00919"/>
    </source>
</evidence>
<dbReference type="InterPro" id="IPR012188">
    <property type="entry name" value="ME_PTA"/>
</dbReference>
<dbReference type="PIRSF" id="PIRSF036684">
    <property type="entry name" value="ME_PTA"/>
    <property type="match status" value="1"/>
</dbReference>
<reference evidence="13 14" key="2">
    <citation type="journal article" date="2012" name="Environ. Microbiol.">
        <title>Characterization of the first alginolytic operons in a marine bacterium: from their emergence in marine Flavobacteriia to their independent transfers to marine Proteobacteria and human gut Bacteroides.</title>
        <authorList>
            <person name="Thomas F."/>
            <person name="Barbeyron T."/>
            <person name="Tonon T."/>
            <person name="Genicot S."/>
            <person name="Czjzek M."/>
            <person name="Michel G."/>
        </authorList>
    </citation>
    <scope>NUCLEOTIDE SEQUENCE [LARGE SCALE GENOMIC DNA]</scope>
    <source>
        <strain evidence="14">DSM 12802 / CCUG 47099 / CIP 106680 / NCIMB 13871 / Dsij</strain>
    </source>
</reference>
<dbReference type="InterPro" id="IPR045213">
    <property type="entry name" value="Malic_NAD-bd_bact_type"/>
</dbReference>
<dbReference type="FunFam" id="3.40.50.10380:FF:000003">
    <property type="entry name" value="NADP-dependent malic enzyme"/>
    <property type="match status" value="1"/>
</dbReference>
<dbReference type="KEGG" id="zga:ZOBELLIA_2375"/>
<dbReference type="Proteomes" id="UP000008898">
    <property type="component" value="Chromosome"/>
</dbReference>
<feature type="binding site" evidence="9">
    <location>
        <position position="138"/>
    </location>
    <ligand>
        <name>a divalent metal cation</name>
        <dbReference type="ChEBI" id="CHEBI:60240"/>
    </ligand>
</feature>
<feature type="binding site" evidence="10">
    <location>
        <position position="287"/>
    </location>
    <ligand>
        <name>a divalent metal cation</name>
        <dbReference type="ChEBI" id="CHEBI:60240"/>
    </ligand>
</feature>
<dbReference type="STRING" id="63186.ZOBELLIA_2375"/>
<feature type="binding site" evidence="10">
    <location>
        <begin position="77"/>
        <end position="84"/>
    </location>
    <ligand>
        <name>NADP(+)</name>
        <dbReference type="ChEBI" id="CHEBI:58349"/>
    </ligand>
</feature>
<dbReference type="SMART" id="SM00919">
    <property type="entry name" value="Malic_M"/>
    <property type="match status" value="1"/>
</dbReference>
<dbReference type="Gene3D" id="3.40.50.10750">
    <property type="entry name" value="Isocitrate/Isopropylmalate dehydrogenase-like"/>
    <property type="match status" value="1"/>
</dbReference>
<evidence type="ECO:0000256" key="10">
    <source>
        <dbReference type="PIRSR" id="PIRSR036684-3"/>
    </source>
</evidence>
<dbReference type="RefSeq" id="WP_013993728.1">
    <property type="nucleotide sequence ID" value="NC_015844.1"/>
</dbReference>
<evidence type="ECO:0000256" key="8">
    <source>
        <dbReference type="PIRSR" id="PIRSR036684-1"/>
    </source>
</evidence>
<evidence type="ECO:0000313" key="14">
    <source>
        <dbReference type="Proteomes" id="UP000008898"/>
    </source>
</evidence>
<keyword evidence="14" id="KW-1185">Reference proteome</keyword>
<dbReference type="InterPro" id="IPR051674">
    <property type="entry name" value="Malate_Decarboxylase"/>
</dbReference>
<evidence type="ECO:0000256" key="4">
    <source>
        <dbReference type="ARBA" id="ARBA00008756"/>
    </source>
</evidence>
<dbReference type="InterPro" id="IPR002505">
    <property type="entry name" value="PTA_PTB"/>
</dbReference>
<dbReference type="InterPro" id="IPR042113">
    <property type="entry name" value="P_AcTrfase_dom1"/>
</dbReference>
<dbReference type="SUPFAM" id="SSF53659">
    <property type="entry name" value="Isocitrate/Isopropylmalate dehydrogenase-like"/>
    <property type="match status" value="1"/>
</dbReference>
<dbReference type="Gene3D" id="3.40.50.720">
    <property type="entry name" value="NAD(P)-binding Rossmann-like Domain"/>
    <property type="match status" value="1"/>
</dbReference>
<feature type="binding site" evidence="10">
    <location>
        <position position="163"/>
    </location>
    <ligand>
        <name>a divalent metal cation</name>
        <dbReference type="ChEBI" id="CHEBI:60240"/>
    </ligand>
</feature>
<evidence type="ECO:0000256" key="3">
    <source>
        <dbReference type="ARBA" id="ARBA00007686"/>
    </source>
</evidence>
<dbReference type="InterPro" id="IPR046346">
    <property type="entry name" value="Aminoacid_DH-like_N_sf"/>
</dbReference>
<feature type="domain" description="Malic enzyme NAD-binding" evidence="11">
    <location>
        <begin position="164"/>
        <end position="400"/>
    </location>
</feature>
<organism evidence="13 14">
    <name type="scientific">Zobellia galactanivorans (strain DSM 12802 / CCUG 47099 / CIP 106680 / NCIMB 13871 / Dsij)</name>
    <dbReference type="NCBI Taxonomy" id="63186"/>
    <lineage>
        <taxon>Bacteria</taxon>
        <taxon>Pseudomonadati</taxon>
        <taxon>Bacteroidota</taxon>
        <taxon>Flavobacteriia</taxon>
        <taxon>Flavobacteriales</taxon>
        <taxon>Flavobacteriaceae</taxon>
        <taxon>Zobellia</taxon>
    </lineage>
</organism>
<dbReference type="GO" id="GO:0016746">
    <property type="term" value="F:acyltransferase activity"/>
    <property type="evidence" value="ECO:0007669"/>
    <property type="project" value="InterPro"/>
</dbReference>
<dbReference type="Pfam" id="PF00390">
    <property type="entry name" value="malic"/>
    <property type="match status" value="1"/>
</dbReference>
<dbReference type="PROSITE" id="PS00331">
    <property type="entry name" value="MALIC_ENZYMES"/>
    <property type="match status" value="1"/>
</dbReference>